<reference evidence="1" key="1">
    <citation type="journal article" date="2021" name="Open Biol.">
        <title>Shared evolutionary footprints suggest mitochondrial oxidative damage underlies multiple complex I losses in fungi.</title>
        <authorList>
            <person name="Schikora-Tamarit M.A."/>
            <person name="Marcet-Houben M."/>
            <person name="Nosek J."/>
            <person name="Gabaldon T."/>
        </authorList>
    </citation>
    <scope>NUCLEOTIDE SEQUENCE</scope>
    <source>
        <strain evidence="1">NCAIM Y.01608</strain>
    </source>
</reference>
<dbReference type="EMBL" id="JAEUBD010001062">
    <property type="protein sequence ID" value="KAH3667631.1"/>
    <property type="molecule type" value="Genomic_DNA"/>
</dbReference>
<evidence type="ECO:0000313" key="1">
    <source>
        <dbReference type="EMBL" id="KAH3667631.1"/>
    </source>
</evidence>
<keyword evidence="2" id="KW-1185">Reference proteome</keyword>
<protein>
    <submittedName>
        <fullName evidence="1">Uncharacterized protein</fullName>
    </submittedName>
</protein>
<gene>
    <name evidence="1" type="ORF">OGATHE_003154</name>
</gene>
<accession>A0A9P8P9I7</accession>
<reference evidence="1" key="2">
    <citation type="submission" date="2021-01" db="EMBL/GenBank/DDBJ databases">
        <authorList>
            <person name="Schikora-Tamarit M.A."/>
        </authorList>
    </citation>
    <scope>NUCLEOTIDE SEQUENCE</scope>
    <source>
        <strain evidence="1">NCAIM Y.01608</strain>
    </source>
</reference>
<organism evidence="1 2">
    <name type="scientific">Ogataea polymorpha</name>
    <dbReference type="NCBI Taxonomy" id="460523"/>
    <lineage>
        <taxon>Eukaryota</taxon>
        <taxon>Fungi</taxon>
        <taxon>Dikarya</taxon>
        <taxon>Ascomycota</taxon>
        <taxon>Saccharomycotina</taxon>
        <taxon>Pichiomycetes</taxon>
        <taxon>Pichiales</taxon>
        <taxon>Pichiaceae</taxon>
        <taxon>Ogataea</taxon>
    </lineage>
</organism>
<dbReference type="AlphaFoldDB" id="A0A9P8P9I7"/>
<name>A0A9P8P9I7_9ASCO</name>
<comment type="caution">
    <text evidence="1">The sequence shown here is derived from an EMBL/GenBank/DDBJ whole genome shotgun (WGS) entry which is preliminary data.</text>
</comment>
<dbReference type="Proteomes" id="UP000788993">
    <property type="component" value="Unassembled WGS sequence"/>
</dbReference>
<proteinExistence type="predicted"/>
<sequence>MKRAQEEKISSAIGFVSSRLSSEGSPVSGLSLMGSSSIGSAGSTCLANDSAAGPKTPLLAKKSPPLITAEAIFQRTANKKKR</sequence>
<evidence type="ECO:0000313" key="2">
    <source>
        <dbReference type="Proteomes" id="UP000788993"/>
    </source>
</evidence>